<feature type="compositionally biased region" description="Low complexity" evidence="1">
    <location>
        <begin position="9"/>
        <end position="23"/>
    </location>
</feature>
<dbReference type="OrthoDB" id="54772at2759"/>
<keyword evidence="3" id="KW-1185">Reference proteome</keyword>
<dbReference type="AlphaFoldDB" id="A0A1E7EN95"/>
<evidence type="ECO:0000313" key="3">
    <source>
        <dbReference type="Proteomes" id="UP000095751"/>
    </source>
</evidence>
<accession>A0A1E7EN95</accession>
<feature type="region of interest" description="Disordered" evidence="1">
    <location>
        <begin position="1"/>
        <end position="29"/>
    </location>
</feature>
<dbReference type="InParanoid" id="A0A1E7EN95"/>
<gene>
    <name evidence="2" type="ORF">FRACYDRAFT_251214</name>
</gene>
<reference evidence="2 3" key="1">
    <citation type="submission" date="2016-09" db="EMBL/GenBank/DDBJ databases">
        <title>Extensive genetic diversity and differential bi-allelic expression allows diatom success in the polar Southern Ocean.</title>
        <authorList>
            <consortium name="DOE Joint Genome Institute"/>
            <person name="Mock T."/>
            <person name="Otillar R.P."/>
            <person name="Strauss J."/>
            <person name="Dupont C."/>
            <person name="Frickenhaus S."/>
            <person name="Maumus F."/>
            <person name="Mcmullan M."/>
            <person name="Sanges R."/>
            <person name="Schmutz J."/>
            <person name="Toseland A."/>
            <person name="Valas R."/>
            <person name="Veluchamy A."/>
            <person name="Ward B.J."/>
            <person name="Allen A."/>
            <person name="Barry K."/>
            <person name="Falciatore A."/>
            <person name="Ferrante M."/>
            <person name="Fortunato A.E."/>
            <person name="Gloeckner G."/>
            <person name="Gruber A."/>
            <person name="Hipkin R."/>
            <person name="Janech M."/>
            <person name="Kroth P."/>
            <person name="Leese F."/>
            <person name="Lindquist E."/>
            <person name="Lyon B.R."/>
            <person name="Martin J."/>
            <person name="Mayer C."/>
            <person name="Parker M."/>
            <person name="Quesneville H."/>
            <person name="Raymond J."/>
            <person name="Uhlig C."/>
            <person name="Valentin K.U."/>
            <person name="Worden A.Z."/>
            <person name="Armbrust E.V."/>
            <person name="Bowler C."/>
            <person name="Green B."/>
            <person name="Moulton V."/>
            <person name="Van Oosterhout C."/>
            <person name="Grigoriev I."/>
        </authorList>
    </citation>
    <scope>NUCLEOTIDE SEQUENCE [LARGE SCALE GENOMIC DNA]</scope>
    <source>
        <strain evidence="2 3">CCMP1102</strain>
    </source>
</reference>
<organism evidence="2 3">
    <name type="scientific">Fragilariopsis cylindrus CCMP1102</name>
    <dbReference type="NCBI Taxonomy" id="635003"/>
    <lineage>
        <taxon>Eukaryota</taxon>
        <taxon>Sar</taxon>
        <taxon>Stramenopiles</taxon>
        <taxon>Ochrophyta</taxon>
        <taxon>Bacillariophyta</taxon>
        <taxon>Bacillariophyceae</taxon>
        <taxon>Bacillariophycidae</taxon>
        <taxon>Bacillariales</taxon>
        <taxon>Bacillariaceae</taxon>
        <taxon>Fragilariopsis</taxon>
    </lineage>
</organism>
<evidence type="ECO:0000256" key="1">
    <source>
        <dbReference type="SAM" id="MobiDB-lite"/>
    </source>
</evidence>
<evidence type="ECO:0000313" key="2">
    <source>
        <dbReference type="EMBL" id="OEU07410.1"/>
    </source>
</evidence>
<dbReference type="Proteomes" id="UP000095751">
    <property type="component" value="Unassembled WGS sequence"/>
</dbReference>
<name>A0A1E7EN95_9STRA</name>
<protein>
    <submittedName>
        <fullName evidence="2">Uncharacterized protein</fullName>
    </submittedName>
</protein>
<sequence>MTTIHRDNNSNNNTSSSRTVVNDKNSTVDNRDDIHIDDIHEENEISRPNDTNTAIILIAMGSKVVNDTWLTERCVRSIRMGGQYNGYIIIITDKEGYNKYTETLLGGNNNNNNNNKLIEAKKRIITTTTTTTTTQQQQQSNRSKNAKLRATANANTNDFSFFSFWKDPHVKHKGVHLWQSGQIMFSTKHSNRCLDAWRYEMDNKKHVMDQALLFNVYTQNFTENRCLFFELPNNITEDNSHHYGTDNNNNNDNNHGGKHFQLFSKEIAKTSDVSQYPTIVHLTKMRLDRISQKTHQQFLRKSLLLDNHHHPLLLLVSNDTTTTTEVRNENDVVIIKRNNNDTNTSMTNDDINWNNQTISWNEITESFADHSKEKKKEKNKK</sequence>
<dbReference type="EMBL" id="KV784386">
    <property type="protein sequence ID" value="OEU07410.1"/>
    <property type="molecule type" value="Genomic_DNA"/>
</dbReference>
<dbReference type="KEGG" id="fcy:FRACYDRAFT_251214"/>
<proteinExistence type="predicted"/>